<sequence length="895" mass="100163">MSYPSRDTHRDRGREWDTYPRDPPSSKPFVIDDHDQELVIRHKEKKEWDNGDYENRRYERDYYSDREYDRKQPSSPNPPDSLPIASHSSAESTALPEKPPHPIIIRDGQPVIIQEARGPIYVSNHDEPDYHVVHRAETKERDPREVEYRFQRHVHEVDDELTDTASQPTRRRERERGRDREYSSDDSMVYIREETREYDENPRHHGHHLAEGAALGVGAAELLRKRSKNKGDEVSSGWGRVSRDVGAGALGAVAAEGISRARSHHRSKSQRRSDLLEPDRGSHHHHHHGSRHRHGGSRRRSRSASASKSGVNMKQIAGLGLGAAALAAGVALARKKSSDRRVDRRSRSRHRRGSLDSEETATTTTTTTNDGNSSHRNKRMAEAGIAGAAVAGLIDRVRSKSRTRKGERGTSRNRLKQALPILAAGAGSAALAGLYEKNKSKNNVEEEEVKISRSGSRRRSRSRARSSMYPDSAPDTAGLIEYGQDPLYGNIPAADYYGRPSSPQGYYSDAMVPAGRGASRRHRSRSRGAPLYDSASDDSDRSRRHRHNGGRTREIAEASLVSGGLGYEAGKHVERKERITERQSKDRRNHDDRDHDRGLDPYEELYDPTPYTPSPPPTGSSDQYYPNTMKFPPPPGSGLANPPHVANYPPPSRAAPPPHSYGYPPPPVGPPGNDPYGPPPRRADEKVSAPNSDKHYTRHGLRMDPTEPSANRARQSFDSHHHKSSRRRSASQPPPPQSKNVVFNLSDDSLPKKYGHGDPRNADPGYESDDSDSTVDGFGMSRTRHRPRRQQHRHRRSSSHPSTPVPTTATRYSSPPRPRSSSSLAAARNPRPSMDDVARDSDSESTVDLPPRFDQQGHLLPDADEEDSADPLERLLNGFGFTLHEEPHERSRVWP</sequence>
<gene>
    <name evidence="3" type="ORF">Egran_04772</name>
</gene>
<dbReference type="InterPro" id="IPR024436">
    <property type="entry name" value="DUF3824"/>
</dbReference>
<feature type="region of interest" description="Disordered" evidence="1">
    <location>
        <begin position="122"/>
        <end position="212"/>
    </location>
</feature>
<feature type="compositionally biased region" description="Basic and acidic residues" evidence="1">
    <location>
        <begin position="569"/>
        <end position="600"/>
    </location>
</feature>
<accession>A0A232LTH9</accession>
<dbReference type="PANTHER" id="PTHR35487">
    <property type="entry name" value="DUF3824 DOMAIN-CONTAINING PROTEIN"/>
    <property type="match status" value="1"/>
</dbReference>
<dbReference type="PANTHER" id="PTHR35487:SF1">
    <property type="entry name" value="DUF3824 DOMAIN-CONTAINING PROTEIN"/>
    <property type="match status" value="1"/>
</dbReference>
<feature type="compositionally biased region" description="Basic and acidic residues" evidence="1">
    <location>
        <begin position="681"/>
        <end position="705"/>
    </location>
</feature>
<feature type="domain" description="DUF3824" evidence="2">
    <location>
        <begin position="551"/>
        <end position="687"/>
    </location>
</feature>
<feature type="compositionally biased region" description="Basic residues" evidence="1">
    <location>
        <begin position="261"/>
        <end position="270"/>
    </location>
</feature>
<feature type="compositionally biased region" description="Basic and acidic residues" evidence="1">
    <location>
        <begin position="191"/>
        <end position="203"/>
    </location>
</feature>
<feature type="region of interest" description="Disordered" evidence="1">
    <location>
        <begin position="441"/>
        <end position="870"/>
    </location>
</feature>
<feature type="compositionally biased region" description="Basic residues" evidence="1">
    <location>
        <begin position="455"/>
        <end position="464"/>
    </location>
</feature>
<feature type="compositionally biased region" description="Basic and acidic residues" evidence="1">
    <location>
        <begin position="271"/>
        <end position="281"/>
    </location>
</feature>
<feature type="compositionally biased region" description="Basic and acidic residues" evidence="1">
    <location>
        <begin position="170"/>
        <end position="183"/>
    </location>
</feature>
<evidence type="ECO:0000256" key="1">
    <source>
        <dbReference type="SAM" id="MobiDB-lite"/>
    </source>
</evidence>
<evidence type="ECO:0000259" key="2">
    <source>
        <dbReference type="Pfam" id="PF12868"/>
    </source>
</evidence>
<feature type="compositionally biased region" description="Low complexity" evidence="1">
    <location>
        <begin position="245"/>
        <end position="257"/>
    </location>
</feature>
<feature type="compositionally biased region" description="Pro residues" evidence="1">
    <location>
        <begin position="648"/>
        <end position="680"/>
    </location>
</feature>
<dbReference type="Pfam" id="PF12868">
    <property type="entry name" value="DUF3824"/>
    <property type="match status" value="1"/>
</dbReference>
<feature type="region of interest" description="Disordered" evidence="1">
    <location>
        <begin position="395"/>
        <end position="416"/>
    </location>
</feature>
<dbReference type="OrthoDB" id="3561737at2759"/>
<feature type="compositionally biased region" description="Basic and acidic residues" evidence="1">
    <location>
        <begin position="30"/>
        <end position="72"/>
    </location>
</feature>
<keyword evidence="4" id="KW-1185">Reference proteome</keyword>
<feature type="compositionally biased region" description="Low complexity" evidence="1">
    <location>
        <begin position="799"/>
        <end position="832"/>
    </location>
</feature>
<feature type="region of interest" description="Disordered" evidence="1">
    <location>
        <begin position="224"/>
        <end position="311"/>
    </location>
</feature>
<comment type="caution">
    <text evidence="3">The sequence shown here is derived from an EMBL/GenBank/DDBJ whole genome shotgun (WGS) entry which is preliminary data.</text>
</comment>
<dbReference type="EMBL" id="NPHW01004840">
    <property type="protein sequence ID" value="OXV07463.1"/>
    <property type="molecule type" value="Genomic_DNA"/>
</dbReference>
<feature type="compositionally biased region" description="Basic and acidic residues" evidence="1">
    <location>
        <begin position="833"/>
        <end position="842"/>
    </location>
</feature>
<protein>
    <recommendedName>
        <fullName evidence="2">DUF3824 domain-containing protein</fullName>
    </recommendedName>
</protein>
<dbReference type="Proteomes" id="UP000243515">
    <property type="component" value="Unassembled WGS sequence"/>
</dbReference>
<feature type="compositionally biased region" description="Basic and acidic residues" evidence="1">
    <location>
        <begin position="749"/>
        <end position="761"/>
    </location>
</feature>
<feature type="compositionally biased region" description="Basic residues" evidence="1">
    <location>
        <begin position="782"/>
        <end position="798"/>
    </location>
</feature>
<feature type="compositionally biased region" description="Basic residues" evidence="1">
    <location>
        <begin position="333"/>
        <end position="352"/>
    </location>
</feature>
<feature type="region of interest" description="Disordered" evidence="1">
    <location>
        <begin position="332"/>
        <end position="377"/>
    </location>
</feature>
<feature type="compositionally biased region" description="Basic residues" evidence="1">
    <location>
        <begin position="282"/>
        <end position="302"/>
    </location>
</feature>
<proteinExistence type="predicted"/>
<evidence type="ECO:0000313" key="3">
    <source>
        <dbReference type="EMBL" id="OXV07463.1"/>
    </source>
</evidence>
<evidence type="ECO:0000313" key="4">
    <source>
        <dbReference type="Proteomes" id="UP000243515"/>
    </source>
</evidence>
<reference evidence="3 4" key="1">
    <citation type="journal article" date="2015" name="Environ. Microbiol.">
        <title>Metagenome sequence of Elaphomyces granulatus from sporocarp tissue reveals Ascomycota ectomycorrhizal fingerprints of genome expansion and a Proteobacteria-rich microbiome.</title>
        <authorList>
            <person name="Quandt C.A."/>
            <person name="Kohler A."/>
            <person name="Hesse C.N."/>
            <person name="Sharpton T.J."/>
            <person name="Martin F."/>
            <person name="Spatafora J.W."/>
        </authorList>
    </citation>
    <scope>NUCLEOTIDE SEQUENCE [LARGE SCALE GENOMIC DNA]</scope>
    <source>
        <strain evidence="3 4">OSC145934</strain>
    </source>
</reference>
<feature type="compositionally biased region" description="Basic residues" evidence="1">
    <location>
        <begin position="720"/>
        <end position="729"/>
    </location>
</feature>
<feature type="compositionally biased region" description="Basic and acidic residues" evidence="1">
    <location>
        <begin position="124"/>
        <end position="156"/>
    </location>
</feature>
<dbReference type="AlphaFoldDB" id="A0A232LTH9"/>
<name>A0A232LTH9_9EURO</name>
<feature type="region of interest" description="Disordered" evidence="1">
    <location>
        <begin position="1"/>
        <end position="108"/>
    </location>
</feature>
<feature type="compositionally biased region" description="Basic and acidic residues" evidence="1">
    <location>
        <begin position="1"/>
        <end position="20"/>
    </location>
</feature>
<organism evidence="3 4">
    <name type="scientific">Elaphomyces granulatus</name>
    <dbReference type="NCBI Taxonomy" id="519963"/>
    <lineage>
        <taxon>Eukaryota</taxon>
        <taxon>Fungi</taxon>
        <taxon>Dikarya</taxon>
        <taxon>Ascomycota</taxon>
        <taxon>Pezizomycotina</taxon>
        <taxon>Eurotiomycetes</taxon>
        <taxon>Eurotiomycetidae</taxon>
        <taxon>Eurotiales</taxon>
        <taxon>Elaphomycetaceae</taxon>
        <taxon>Elaphomyces</taxon>
    </lineage>
</organism>